<gene>
    <name evidence="4" type="ORF">SAOR_05880</name>
</gene>
<keyword evidence="2" id="KW-0378">Hydrolase</keyword>
<reference evidence="4 5" key="1">
    <citation type="submission" date="2013-10" db="EMBL/GenBank/DDBJ databases">
        <title>Salinisphaera orenii MK-B5 Genome Sequencing.</title>
        <authorList>
            <person name="Lai Q."/>
            <person name="Li C."/>
            <person name="Shao Z."/>
        </authorList>
    </citation>
    <scope>NUCLEOTIDE SEQUENCE [LARGE SCALE GENOMIC DNA]</scope>
    <source>
        <strain evidence="4 5">MK-B5</strain>
    </source>
</reference>
<dbReference type="Gene3D" id="3.40.50.1000">
    <property type="entry name" value="HAD superfamily/HAD-like"/>
    <property type="match status" value="1"/>
</dbReference>
<sequence length="286" mass="29823">MTRHGTRGAPMTQATPRGVVFTDLDATLLDHHDYGWAPAAPALAALAARAVPVCLVTSKTRAEVAALRRALDNAHPFAVENGGAVAVPRGYFEGAPVDADTPCDCITLGAPYAELRALAVALRAERGYRFTGFGDMDTGEVVAATGLDEAAAAAARQREASEPLLWRDSEAALADFTTRVAAAGFTTRTGGRFVHMLGRAGKGDALAWLRARFAARQGPILAIALGDSANDADMLAAADIGYWVARPDGSYHAPAGGAIRHAPGVGPDGWAAAIRALIDNDELQER</sequence>
<keyword evidence="3" id="KW-0460">Magnesium</keyword>
<dbReference type="Gene3D" id="3.30.980.20">
    <property type="entry name" value="Putative mannosyl-3-phosphoglycerate phosphatase, domain 2"/>
    <property type="match status" value="1"/>
</dbReference>
<evidence type="ECO:0000256" key="2">
    <source>
        <dbReference type="ARBA" id="ARBA00022801"/>
    </source>
</evidence>
<dbReference type="InterPro" id="IPR036412">
    <property type="entry name" value="HAD-like_sf"/>
</dbReference>
<keyword evidence="5" id="KW-1185">Reference proteome</keyword>
<dbReference type="SFLD" id="SFLDG01142">
    <property type="entry name" value="C2.B.2:_Mannosyl-3-phosphoglyc"/>
    <property type="match status" value="1"/>
</dbReference>
<dbReference type="GO" id="GO:0050531">
    <property type="term" value="F:mannosyl-3-phosphoglycerate phosphatase activity"/>
    <property type="evidence" value="ECO:0007669"/>
    <property type="project" value="InterPro"/>
</dbReference>
<dbReference type="Proteomes" id="UP000283993">
    <property type="component" value="Unassembled WGS sequence"/>
</dbReference>
<dbReference type="NCBIfam" id="TIGR01484">
    <property type="entry name" value="HAD-SF-IIB"/>
    <property type="match status" value="1"/>
</dbReference>
<evidence type="ECO:0000256" key="3">
    <source>
        <dbReference type="ARBA" id="ARBA00022842"/>
    </source>
</evidence>
<evidence type="ECO:0000313" key="5">
    <source>
        <dbReference type="Proteomes" id="UP000283993"/>
    </source>
</evidence>
<dbReference type="SFLD" id="SFLDG01140">
    <property type="entry name" value="C2.B:_Phosphomannomutase_and_P"/>
    <property type="match status" value="1"/>
</dbReference>
<evidence type="ECO:0000313" key="4">
    <source>
        <dbReference type="EMBL" id="ROO28504.1"/>
    </source>
</evidence>
<dbReference type="NCBIfam" id="TIGR01486">
    <property type="entry name" value="HAD-SF-IIB-MPGP"/>
    <property type="match status" value="1"/>
</dbReference>
<dbReference type="GO" id="GO:0051479">
    <property type="term" value="P:mannosylglycerate biosynthetic process"/>
    <property type="evidence" value="ECO:0007669"/>
    <property type="project" value="InterPro"/>
</dbReference>
<organism evidence="4 5">
    <name type="scientific">Salinisphaera orenii MK-B5</name>
    <dbReference type="NCBI Taxonomy" id="856730"/>
    <lineage>
        <taxon>Bacteria</taxon>
        <taxon>Pseudomonadati</taxon>
        <taxon>Pseudomonadota</taxon>
        <taxon>Gammaproteobacteria</taxon>
        <taxon>Salinisphaerales</taxon>
        <taxon>Salinisphaeraceae</taxon>
        <taxon>Salinisphaera</taxon>
    </lineage>
</organism>
<dbReference type="SUPFAM" id="SSF56784">
    <property type="entry name" value="HAD-like"/>
    <property type="match status" value="1"/>
</dbReference>
<protein>
    <submittedName>
        <fullName evidence="4">Mannosyl-3-phosphoglycerate phosphatase</fullName>
    </submittedName>
</protein>
<name>A0A423PSE3_9GAMM</name>
<comment type="caution">
    <text evidence="4">The sequence shown here is derived from an EMBL/GenBank/DDBJ whole genome shotgun (WGS) entry which is preliminary data.</text>
</comment>
<dbReference type="PANTHER" id="PTHR10000">
    <property type="entry name" value="PHOSPHOSERINE PHOSPHATASE"/>
    <property type="match status" value="1"/>
</dbReference>
<dbReference type="InterPro" id="IPR006381">
    <property type="entry name" value="HAD-SF-IIB-MPGP"/>
</dbReference>
<dbReference type="InterPro" id="IPR006379">
    <property type="entry name" value="HAD-SF_hydro_IIB"/>
</dbReference>
<accession>A0A423PSE3</accession>
<dbReference type="SFLD" id="SFLDS00003">
    <property type="entry name" value="Haloacid_Dehalogenase"/>
    <property type="match status" value="1"/>
</dbReference>
<proteinExistence type="predicted"/>
<keyword evidence="1" id="KW-0479">Metal-binding</keyword>
<dbReference type="PANTHER" id="PTHR10000:SF8">
    <property type="entry name" value="HAD SUPERFAMILY HYDROLASE-LIKE, TYPE 3"/>
    <property type="match status" value="1"/>
</dbReference>
<dbReference type="AlphaFoldDB" id="A0A423PSE3"/>
<dbReference type="InterPro" id="IPR023214">
    <property type="entry name" value="HAD_sf"/>
</dbReference>
<dbReference type="EMBL" id="AYKH01000009">
    <property type="protein sequence ID" value="ROO28504.1"/>
    <property type="molecule type" value="Genomic_DNA"/>
</dbReference>
<dbReference type="GO" id="GO:0000287">
    <property type="term" value="F:magnesium ion binding"/>
    <property type="evidence" value="ECO:0007669"/>
    <property type="project" value="UniProtKB-ARBA"/>
</dbReference>
<dbReference type="GO" id="GO:0005829">
    <property type="term" value="C:cytosol"/>
    <property type="evidence" value="ECO:0007669"/>
    <property type="project" value="TreeGrafter"/>
</dbReference>
<evidence type="ECO:0000256" key="1">
    <source>
        <dbReference type="ARBA" id="ARBA00022723"/>
    </source>
</evidence>